<keyword evidence="2" id="KW-0969">Cilium</keyword>
<keyword evidence="2" id="KW-0282">Flagellum</keyword>
<name>A0A1I3CLT9_SELRU</name>
<reference evidence="2 3" key="1">
    <citation type="submission" date="2016-10" db="EMBL/GenBank/DDBJ databases">
        <authorList>
            <person name="de Groot N.N."/>
        </authorList>
    </citation>
    <scope>NUCLEOTIDE SEQUENCE [LARGE SCALE GENOMIC DNA]</scope>
    <source>
        <strain evidence="2 3">Z108</strain>
    </source>
</reference>
<evidence type="ECO:0000259" key="1">
    <source>
        <dbReference type="Pfam" id="PF00669"/>
    </source>
</evidence>
<dbReference type="InterPro" id="IPR001029">
    <property type="entry name" value="Flagellin_N"/>
</dbReference>
<dbReference type="OrthoDB" id="9758307at2"/>
<dbReference type="GO" id="GO:0005198">
    <property type="term" value="F:structural molecule activity"/>
    <property type="evidence" value="ECO:0007669"/>
    <property type="project" value="InterPro"/>
</dbReference>
<protein>
    <submittedName>
        <fullName evidence="2">Flagellar hook-associated protein 3 FlgL</fullName>
    </submittedName>
</protein>
<dbReference type="NCBIfam" id="TIGR02550">
    <property type="entry name" value="flagell_flgL"/>
    <property type="match status" value="1"/>
</dbReference>
<dbReference type="InterPro" id="IPR001492">
    <property type="entry name" value="Flagellin"/>
</dbReference>
<dbReference type="InterPro" id="IPR013384">
    <property type="entry name" value="Flagell_FlgL"/>
</dbReference>
<evidence type="ECO:0000313" key="2">
    <source>
        <dbReference type="EMBL" id="SFH75482.1"/>
    </source>
</evidence>
<dbReference type="Proteomes" id="UP000183639">
    <property type="component" value="Unassembled WGS sequence"/>
</dbReference>
<proteinExistence type="predicted"/>
<sequence length="455" mass="49586">MSIRVSSNQMVYGYQKQLNDANYRQTKLLEQGDGSKLHRPSDDSVDYSKYLRYTVSENENTQYQENVNTAISWMKTSDAALVNMTAIQTTFKEKTVAAANSTNNSDDMKAIGKEMMAEIQELVSLGNTMQGDSYVFGGQKDLTKPFSMSTGEDDRGLAKTLDENQSAYFSGNSGADDAGSLKQMLSLKGSDGNIYYLNTKDGYVYTKDFVENGYKNRVAKNISKVNPSTDAAGKIDSFATGADKVSTYFMNTGALRTDSDAETAKTNNMKMTVTDSSGNPSEITFTFICVKQQIVHYAGDDKGVSMVKKNGTTEPVADTVNVTGPEIFGSDIFDDANSGNKVSGAAMLNQMLTVRAQVEGLDNEWLSKDGQTVADGVHATTVNTQTKLGARQQLYESVNTMLSNQNELITSDITNVSSTDVAKLAVQLMQEQTIYNLSLSLGGRILPQSLADYLR</sequence>
<dbReference type="SUPFAM" id="SSF64518">
    <property type="entry name" value="Phase 1 flagellin"/>
    <property type="match status" value="1"/>
</dbReference>
<dbReference type="PANTHER" id="PTHR42792:SF1">
    <property type="entry name" value="FLAGELLAR HOOK-ASSOCIATED PROTEIN 3"/>
    <property type="match status" value="1"/>
</dbReference>
<dbReference type="RefSeq" id="WP_075442295.1">
    <property type="nucleotide sequence ID" value="NZ_FOQK01000004.1"/>
</dbReference>
<dbReference type="AlphaFoldDB" id="A0A1I3CLT9"/>
<dbReference type="EMBL" id="FOQK01000004">
    <property type="protein sequence ID" value="SFH75482.1"/>
    <property type="molecule type" value="Genomic_DNA"/>
</dbReference>
<organism evidence="2 3">
    <name type="scientific">Selenomonas ruminantium</name>
    <dbReference type="NCBI Taxonomy" id="971"/>
    <lineage>
        <taxon>Bacteria</taxon>
        <taxon>Bacillati</taxon>
        <taxon>Bacillota</taxon>
        <taxon>Negativicutes</taxon>
        <taxon>Selenomonadales</taxon>
        <taxon>Selenomonadaceae</taxon>
        <taxon>Selenomonas</taxon>
    </lineage>
</organism>
<accession>A0A1I3CLT9</accession>
<feature type="domain" description="Flagellin N-terminal" evidence="1">
    <location>
        <begin position="6"/>
        <end position="132"/>
    </location>
</feature>
<dbReference type="GO" id="GO:0071973">
    <property type="term" value="P:bacterial-type flagellum-dependent cell motility"/>
    <property type="evidence" value="ECO:0007669"/>
    <property type="project" value="InterPro"/>
</dbReference>
<dbReference type="Gene3D" id="1.20.1330.10">
    <property type="entry name" value="f41 fragment of flagellin, N-terminal domain"/>
    <property type="match status" value="2"/>
</dbReference>
<dbReference type="Pfam" id="PF00669">
    <property type="entry name" value="Flagellin_N"/>
    <property type="match status" value="1"/>
</dbReference>
<keyword evidence="2" id="KW-0966">Cell projection</keyword>
<dbReference type="GO" id="GO:0009424">
    <property type="term" value="C:bacterial-type flagellum hook"/>
    <property type="evidence" value="ECO:0007669"/>
    <property type="project" value="InterPro"/>
</dbReference>
<dbReference type="PANTHER" id="PTHR42792">
    <property type="entry name" value="FLAGELLIN"/>
    <property type="match status" value="1"/>
</dbReference>
<evidence type="ECO:0000313" key="3">
    <source>
        <dbReference type="Proteomes" id="UP000183639"/>
    </source>
</evidence>
<gene>
    <name evidence="2" type="ORF">SAMN04487861_1048</name>
</gene>